<dbReference type="PANTHER" id="PTHR45953">
    <property type="entry name" value="IDURONATE 2-SULFATASE"/>
    <property type="match status" value="1"/>
</dbReference>
<dbReference type="EMBL" id="CP136920">
    <property type="protein sequence ID" value="WOO41024.1"/>
    <property type="molecule type" value="Genomic_DNA"/>
</dbReference>
<dbReference type="RefSeq" id="WP_317833351.1">
    <property type="nucleotide sequence ID" value="NZ_CP136920.1"/>
</dbReference>
<dbReference type="KEGG" id="puo:RZN69_20585"/>
<dbReference type="AlphaFoldDB" id="A0AAQ3L7G7"/>
<dbReference type="GO" id="GO:0004423">
    <property type="term" value="F:iduronate-2-sulfatase activity"/>
    <property type="evidence" value="ECO:0007669"/>
    <property type="project" value="InterPro"/>
</dbReference>
<dbReference type="PANTHER" id="PTHR45953:SF1">
    <property type="entry name" value="IDURONATE 2-SULFATASE"/>
    <property type="match status" value="1"/>
</dbReference>
<dbReference type="SUPFAM" id="SSF53649">
    <property type="entry name" value="Alkaline phosphatase-like"/>
    <property type="match status" value="1"/>
</dbReference>
<evidence type="ECO:0000313" key="9">
    <source>
        <dbReference type="Proteomes" id="UP001304300"/>
    </source>
</evidence>
<dbReference type="Gene3D" id="2.60.120.430">
    <property type="entry name" value="Galactose-binding lectin"/>
    <property type="match status" value="2"/>
</dbReference>
<evidence type="ECO:0000256" key="2">
    <source>
        <dbReference type="ARBA" id="ARBA00008779"/>
    </source>
</evidence>
<dbReference type="InterPro" id="IPR000917">
    <property type="entry name" value="Sulfatase_N"/>
</dbReference>
<accession>A0AAQ3L7G7</accession>
<sequence>MNLHATVIALLFVLGLTAHGSPKPNVLFLSVDDLKPTLGIYGDSVAITPNIDKLGNNSTVMLNNYCQMAVCAPSRMSMFTGLRPDSTKVWNLRTQLLDVCPDAVTMQELFKNNGYVTAGSGKVMHGAANNHPKSWSVPFTSKKDLPYAKGYPVPAHDNAFYQGEKEQAAFKAMNDAGIRHWKERMTWMAERGAQPSTENLDVPDDAYVDGALASWAISQLEDYAQSKEPFFLTIGFTKPHLPFAAPRKYWDLYDRDKIELAEFRDHAANTPDFVYHKYGELRSYSDISRDFNQRIEDDKARELIHGYYACVSFVDAQIGRVLDKLDELGLAENTIVVLWGDHGWHLGDHDMWCKHSNFEEATRSPLIIHAPGYKPGRTESMTEFVDIFPTLVQLANLKEPYPLEGVSLVPLLENPNSKVKYYAMSQYPRQNRLMGYAMRTDRYRYVMWMRANWRSTMPFDPSLVEFVELYDYKKDPLETVNQADNPGYKETAAALNAMMLEYFKTYEQQPAPTLQASGAGVKPGHSNDMIKLSEISLDKIQTRFATVNHEDDDLVVQFENSPKWPSIDFMAGDETPWDLSDYDAIDISLTNQSTFPLNTFAYVTNAGDTHANKKRNGSRLVIPAGATKMLRIEFDPKQYPLDLANLNSLRIFVAKLKGPATLRINSIKAVKSNSNMATPSNTSLDTTSQVAVDSATIDHAGNLLDLSQVTSNDVRMRFAQISPGSNAQSLTLDFELSPKWPSIEFFKQDGNQWNLRGYQSVQINLTNESTSPVKTFALIANEGDSQQTQKRCMTKETIAPGENKTLSIRIKTTNPDFDPSQVTAVRVFIGMHKAPVKLQLNSIKVL</sequence>
<evidence type="ECO:0000256" key="4">
    <source>
        <dbReference type="ARBA" id="ARBA00022729"/>
    </source>
</evidence>
<name>A0AAQ3L7G7_9BACT</name>
<comment type="similarity">
    <text evidence="2">Belongs to the sulfatase family.</text>
</comment>
<evidence type="ECO:0000256" key="1">
    <source>
        <dbReference type="ARBA" id="ARBA00001913"/>
    </source>
</evidence>
<evidence type="ECO:0000256" key="3">
    <source>
        <dbReference type="ARBA" id="ARBA00022723"/>
    </source>
</evidence>
<evidence type="ECO:0000313" key="8">
    <source>
        <dbReference type="EMBL" id="WOO41024.1"/>
    </source>
</evidence>
<keyword evidence="4" id="KW-0732">Signal</keyword>
<organism evidence="8 9">
    <name type="scientific">Rubellicoccus peritrichatus</name>
    <dbReference type="NCBI Taxonomy" id="3080537"/>
    <lineage>
        <taxon>Bacteria</taxon>
        <taxon>Pseudomonadati</taxon>
        <taxon>Verrucomicrobiota</taxon>
        <taxon>Opitutia</taxon>
        <taxon>Puniceicoccales</taxon>
        <taxon>Cerasicoccaceae</taxon>
        <taxon>Rubellicoccus</taxon>
    </lineage>
</organism>
<gene>
    <name evidence="8" type="ORF">RZN69_20585</name>
</gene>
<dbReference type="InterPro" id="IPR024607">
    <property type="entry name" value="Sulfatase_CS"/>
</dbReference>
<dbReference type="PROSITE" id="PS00149">
    <property type="entry name" value="SULFATASE_2"/>
    <property type="match status" value="1"/>
</dbReference>
<dbReference type="PROSITE" id="PS00523">
    <property type="entry name" value="SULFATASE_1"/>
    <property type="match status" value="1"/>
</dbReference>
<evidence type="ECO:0000256" key="5">
    <source>
        <dbReference type="ARBA" id="ARBA00022801"/>
    </source>
</evidence>
<dbReference type="Pfam" id="PF00884">
    <property type="entry name" value="Sulfatase"/>
    <property type="match status" value="1"/>
</dbReference>
<dbReference type="GO" id="GO:0046872">
    <property type="term" value="F:metal ion binding"/>
    <property type="evidence" value="ECO:0007669"/>
    <property type="project" value="UniProtKB-KW"/>
</dbReference>
<keyword evidence="6" id="KW-0106">Calcium</keyword>
<evidence type="ECO:0000256" key="6">
    <source>
        <dbReference type="ARBA" id="ARBA00022837"/>
    </source>
</evidence>
<evidence type="ECO:0000259" key="7">
    <source>
        <dbReference type="Pfam" id="PF00884"/>
    </source>
</evidence>
<dbReference type="GO" id="GO:0005737">
    <property type="term" value="C:cytoplasm"/>
    <property type="evidence" value="ECO:0007669"/>
    <property type="project" value="TreeGrafter"/>
</dbReference>
<comment type="cofactor">
    <cofactor evidence="1">
        <name>Ca(2+)</name>
        <dbReference type="ChEBI" id="CHEBI:29108"/>
    </cofactor>
</comment>
<reference evidence="8 9" key="1">
    <citation type="submission" date="2023-10" db="EMBL/GenBank/DDBJ databases">
        <title>Rubellicoccus peritrichatus gen. nov., sp. nov., isolated from an algae of coral reef tank.</title>
        <authorList>
            <person name="Luo J."/>
        </authorList>
    </citation>
    <scope>NUCLEOTIDE SEQUENCE [LARGE SCALE GENOMIC DNA]</scope>
    <source>
        <strain evidence="8 9">CR14</strain>
    </source>
</reference>
<dbReference type="Proteomes" id="UP001304300">
    <property type="component" value="Chromosome"/>
</dbReference>
<keyword evidence="5" id="KW-0378">Hydrolase</keyword>
<protein>
    <submittedName>
        <fullName evidence="8">Sulfatase</fullName>
    </submittedName>
</protein>
<feature type="domain" description="Sulfatase N-terminal" evidence="7">
    <location>
        <begin position="24"/>
        <end position="396"/>
    </location>
</feature>
<dbReference type="CDD" id="cd16030">
    <property type="entry name" value="iduronate-2-sulfatase"/>
    <property type="match status" value="1"/>
</dbReference>
<keyword evidence="9" id="KW-1185">Reference proteome</keyword>
<keyword evidence="3" id="KW-0479">Metal-binding</keyword>
<dbReference type="InterPro" id="IPR017850">
    <property type="entry name" value="Alkaline_phosphatase_core_sf"/>
</dbReference>
<proteinExistence type="inferred from homology"/>
<dbReference type="Gene3D" id="3.40.720.10">
    <property type="entry name" value="Alkaline Phosphatase, subunit A"/>
    <property type="match status" value="1"/>
</dbReference>
<dbReference type="InterPro" id="IPR035874">
    <property type="entry name" value="IDS"/>
</dbReference>